<comment type="caution">
    <text evidence="1">The sequence shown here is derived from an EMBL/GenBank/DDBJ whole genome shotgun (WGS) entry which is preliminary data.</text>
</comment>
<dbReference type="RefSeq" id="WP_267770669.1">
    <property type="nucleotide sequence ID" value="NZ_JAPNKE010000002.1"/>
</dbReference>
<reference evidence="1" key="1">
    <citation type="submission" date="2022-11" db="EMBL/GenBank/DDBJ databases">
        <title>Minimal conservation of predation-associated metabolite biosynthetic gene clusters underscores biosynthetic potential of Myxococcota including descriptions for ten novel species: Archangium lansinium sp. nov., Myxococcus landrumus sp. nov., Nannocystis bai.</title>
        <authorList>
            <person name="Ahearne A."/>
            <person name="Stevens C."/>
            <person name="Phillips K."/>
        </authorList>
    </citation>
    <scope>NUCLEOTIDE SEQUENCE</scope>
    <source>
        <strain evidence="1">Na p29</strain>
    </source>
</reference>
<organism evidence="1 2">
    <name type="scientific">Nannocystis pusilla</name>
    <dbReference type="NCBI Taxonomy" id="889268"/>
    <lineage>
        <taxon>Bacteria</taxon>
        <taxon>Pseudomonadati</taxon>
        <taxon>Myxococcota</taxon>
        <taxon>Polyangia</taxon>
        <taxon>Nannocystales</taxon>
        <taxon>Nannocystaceae</taxon>
        <taxon>Nannocystis</taxon>
    </lineage>
</organism>
<accession>A0A9X3IYG7</accession>
<proteinExistence type="predicted"/>
<dbReference type="AlphaFoldDB" id="A0A9X3IYG7"/>
<evidence type="ECO:0000313" key="2">
    <source>
        <dbReference type="Proteomes" id="UP001150924"/>
    </source>
</evidence>
<name>A0A9X3IYG7_9BACT</name>
<dbReference type="Proteomes" id="UP001150924">
    <property type="component" value="Unassembled WGS sequence"/>
</dbReference>
<evidence type="ECO:0000313" key="1">
    <source>
        <dbReference type="EMBL" id="MCY1008020.1"/>
    </source>
</evidence>
<keyword evidence="2" id="KW-1185">Reference proteome</keyword>
<protein>
    <submittedName>
        <fullName evidence="1">Uncharacterized protein</fullName>
    </submittedName>
</protein>
<sequence length="46" mass="4496">MHRGDAITPVSGQPAARGDAILAARAAKGLHGLGGRAAFVGGAEDK</sequence>
<dbReference type="EMBL" id="JAPNKE010000002">
    <property type="protein sequence ID" value="MCY1008020.1"/>
    <property type="molecule type" value="Genomic_DNA"/>
</dbReference>
<gene>
    <name evidence="1" type="ORF">OV079_21165</name>
</gene>